<dbReference type="RefSeq" id="WP_378386622.1">
    <property type="nucleotide sequence ID" value="NZ_JBHLWM010000003.1"/>
</dbReference>
<sequence length="104" mass="11452">MTLATGLAAALLLAQAPQAAQAQSRTQPAATQQQATAATDVSAQQRRRPKRLRIYPRVVPDDDVSPRFNPGPNAVRECTATYVQEYRPSGTVITPRMNCFWRRG</sequence>
<keyword evidence="2" id="KW-0732">Signal</keyword>
<accession>A0ABV6ERQ8</accession>
<proteinExistence type="predicted"/>
<evidence type="ECO:0000313" key="4">
    <source>
        <dbReference type="Proteomes" id="UP001589775"/>
    </source>
</evidence>
<feature type="signal peptide" evidence="2">
    <location>
        <begin position="1"/>
        <end position="22"/>
    </location>
</feature>
<evidence type="ECO:0000313" key="3">
    <source>
        <dbReference type="EMBL" id="MFC0240591.1"/>
    </source>
</evidence>
<reference evidence="3 4" key="1">
    <citation type="submission" date="2024-09" db="EMBL/GenBank/DDBJ databases">
        <authorList>
            <person name="Sun Q."/>
            <person name="Mori K."/>
        </authorList>
    </citation>
    <scope>NUCLEOTIDE SEQUENCE [LARGE SCALE GENOMIC DNA]</scope>
    <source>
        <strain evidence="3 4">KCTC 23279</strain>
    </source>
</reference>
<feature type="chain" id="PRO_5045808731" evidence="2">
    <location>
        <begin position="23"/>
        <end position="104"/>
    </location>
</feature>
<dbReference type="Proteomes" id="UP001589775">
    <property type="component" value="Unassembled WGS sequence"/>
</dbReference>
<organism evidence="3 4">
    <name type="scientific">Rhodopseudomonas telluris</name>
    <dbReference type="NCBI Taxonomy" id="644215"/>
    <lineage>
        <taxon>Bacteria</taxon>
        <taxon>Pseudomonadati</taxon>
        <taxon>Pseudomonadota</taxon>
        <taxon>Alphaproteobacteria</taxon>
        <taxon>Hyphomicrobiales</taxon>
        <taxon>Nitrobacteraceae</taxon>
        <taxon>Rhodopseudomonas</taxon>
    </lineage>
</organism>
<dbReference type="EMBL" id="JBHLWM010000003">
    <property type="protein sequence ID" value="MFC0240591.1"/>
    <property type="molecule type" value="Genomic_DNA"/>
</dbReference>
<feature type="compositionally biased region" description="Low complexity" evidence="1">
    <location>
        <begin position="17"/>
        <end position="44"/>
    </location>
</feature>
<protein>
    <submittedName>
        <fullName evidence="3">Uncharacterized protein</fullName>
    </submittedName>
</protein>
<gene>
    <name evidence="3" type="ORF">ACFFJ6_08950</name>
</gene>
<comment type="caution">
    <text evidence="3">The sequence shown here is derived from an EMBL/GenBank/DDBJ whole genome shotgun (WGS) entry which is preliminary data.</text>
</comment>
<evidence type="ECO:0000256" key="2">
    <source>
        <dbReference type="SAM" id="SignalP"/>
    </source>
</evidence>
<name>A0ABV6ERQ8_9BRAD</name>
<feature type="region of interest" description="Disordered" evidence="1">
    <location>
        <begin position="17"/>
        <end position="51"/>
    </location>
</feature>
<keyword evidence="4" id="KW-1185">Reference proteome</keyword>
<evidence type="ECO:0000256" key="1">
    <source>
        <dbReference type="SAM" id="MobiDB-lite"/>
    </source>
</evidence>